<reference evidence="1 4" key="2">
    <citation type="submission" date="2020-04" db="EMBL/GenBank/DDBJ databases">
        <title>Description of novel Gluconacetobacter.</title>
        <authorList>
            <person name="Sombolestani A."/>
        </authorList>
    </citation>
    <scope>NUCLEOTIDE SEQUENCE [LARGE SCALE GENOMIC DNA]</scope>
    <source>
        <strain evidence="1 4">LMG 1382</strain>
    </source>
</reference>
<evidence type="ECO:0000313" key="1">
    <source>
        <dbReference type="EMBL" id="MBB2185505.1"/>
    </source>
</evidence>
<dbReference type="Proteomes" id="UP000254958">
    <property type="component" value="Unassembled WGS sequence"/>
</dbReference>
<dbReference type="EMBL" id="QQAW01000002">
    <property type="protein sequence ID" value="RDI39307.1"/>
    <property type="molecule type" value="Genomic_DNA"/>
</dbReference>
<evidence type="ECO:0000313" key="4">
    <source>
        <dbReference type="Proteomes" id="UP000562982"/>
    </source>
</evidence>
<gene>
    <name evidence="2" type="ORF">C7453_10294</name>
    <name evidence="1" type="ORF">HLH32_03735</name>
</gene>
<protein>
    <submittedName>
        <fullName evidence="2">Uncharacterized protein</fullName>
    </submittedName>
</protein>
<evidence type="ECO:0000313" key="2">
    <source>
        <dbReference type="EMBL" id="RDI39307.1"/>
    </source>
</evidence>
<reference evidence="2 3" key="1">
    <citation type="submission" date="2018-07" db="EMBL/GenBank/DDBJ databases">
        <title>Genomic Encyclopedia of Type Strains, Phase IV (KMG-IV): sequencing the most valuable type-strain genomes for metagenomic binning, comparative biology and taxonomic classification.</title>
        <authorList>
            <person name="Goeker M."/>
        </authorList>
    </citation>
    <scope>NUCLEOTIDE SEQUENCE [LARGE SCALE GENOMIC DNA]</scope>
    <source>
        <strain evidence="2 3">DSM 5603</strain>
    </source>
</reference>
<dbReference type="AlphaFoldDB" id="A0A370G661"/>
<proteinExistence type="predicted"/>
<organism evidence="2 3">
    <name type="scientific">Gluconacetobacter liquefaciens</name>
    <name type="common">Acetobacter liquefaciens</name>
    <dbReference type="NCBI Taxonomy" id="89584"/>
    <lineage>
        <taxon>Bacteria</taxon>
        <taxon>Pseudomonadati</taxon>
        <taxon>Pseudomonadota</taxon>
        <taxon>Alphaproteobacteria</taxon>
        <taxon>Acetobacterales</taxon>
        <taxon>Acetobacteraceae</taxon>
        <taxon>Gluconacetobacter</taxon>
    </lineage>
</organism>
<sequence length="237" mass="26400">MPSDVAKFMTDKTRATERERILHLTAARDLKLYAASHGARLLITDPELDLDGYDFAMSSEFESVYVQSKATLKKGGARSWDVRAALLKPSFYNRDLIPALDGYTAWGMGIGGDGGVLLHVVDQEASNLKDLRIEYRYLDVFWLIAVAIGATMRSARSRSRALALLRQIRDAETNDKIKLKFGDFARLPSVESLAALRLHIGVNSNWASIGRFKKELTDPSPLPEPVRLIWPGIQAVL</sequence>
<dbReference type="OrthoDB" id="7064398at2"/>
<name>A0A370G661_GLULI</name>
<evidence type="ECO:0000313" key="3">
    <source>
        <dbReference type="Proteomes" id="UP000254958"/>
    </source>
</evidence>
<dbReference type="RefSeq" id="WP_114726208.1">
    <property type="nucleotide sequence ID" value="NZ_BJMI01000013.1"/>
</dbReference>
<dbReference type="Proteomes" id="UP000562982">
    <property type="component" value="Unassembled WGS sequence"/>
</dbReference>
<comment type="caution">
    <text evidence="2">The sequence shown here is derived from an EMBL/GenBank/DDBJ whole genome shotgun (WGS) entry which is preliminary data.</text>
</comment>
<accession>A0A370G661</accession>
<keyword evidence="3" id="KW-1185">Reference proteome</keyword>
<dbReference type="EMBL" id="JABEQI010000002">
    <property type="protein sequence ID" value="MBB2185505.1"/>
    <property type="molecule type" value="Genomic_DNA"/>
</dbReference>